<evidence type="ECO:0000313" key="4">
    <source>
        <dbReference type="Proteomes" id="UP001418222"/>
    </source>
</evidence>
<keyword evidence="2" id="KW-0732">Signal</keyword>
<feature type="signal peptide" evidence="2">
    <location>
        <begin position="1"/>
        <end position="32"/>
    </location>
</feature>
<organism evidence="3 4">
    <name type="scientific">Platanthera zijinensis</name>
    <dbReference type="NCBI Taxonomy" id="2320716"/>
    <lineage>
        <taxon>Eukaryota</taxon>
        <taxon>Viridiplantae</taxon>
        <taxon>Streptophyta</taxon>
        <taxon>Embryophyta</taxon>
        <taxon>Tracheophyta</taxon>
        <taxon>Spermatophyta</taxon>
        <taxon>Magnoliopsida</taxon>
        <taxon>Liliopsida</taxon>
        <taxon>Asparagales</taxon>
        <taxon>Orchidaceae</taxon>
        <taxon>Orchidoideae</taxon>
        <taxon>Orchideae</taxon>
        <taxon>Orchidinae</taxon>
        <taxon>Platanthera</taxon>
    </lineage>
</organism>
<name>A0AAP0BCF7_9ASPA</name>
<proteinExistence type="predicted"/>
<evidence type="ECO:0008006" key="5">
    <source>
        <dbReference type="Google" id="ProtNLM"/>
    </source>
</evidence>
<comment type="caution">
    <text evidence="3">The sequence shown here is derived from an EMBL/GenBank/DDBJ whole genome shotgun (WGS) entry which is preliminary data.</text>
</comment>
<dbReference type="AlphaFoldDB" id="A0AAP0BCF7"/>
<reference evidence="3 4" key="1">
    <citation type="journal article" date="2022" name="Nat. Plants">
        <title>Genomes of leafy and leafless Platanthera orchids illuminate the evolution of mycoheterotrophy.</title>
        <authorList>
            <person name="Li M.H."/>
            <person name="Liu K.W."/>
            <person name="Li Z."/>
            <person name="Lu H.C."/>
            <person name="Ye Q.L."/>
            <person name="Zhang D."/>
            <person name="Wang J.Y."/>
            <person name="Li Y.F."/>
            <person name="Zhong Z.M."/>
            <person name="Liu X."/>
            <person name="Yu X."/>
            <person name="Liu D.K."/>
            <person name="Tu X.D."/>
            <person name="Liu B."/>
            <person name="Hao Y."/>
            <person name="Liao X.Y."/>
            <person name="Jiang Y.T."/>
            <person name="Sun W.H."/>
            <person name="Chen J."/>
            <person name="Chen Y.Q."/>
            <person name="Ai Y."/>
            <person name="Zhai J.W."/>
            <person name="Wu S.S."/>
            <person name="Zhou Z."/>
            <person name="Hsiao Y.Y."/>
            <person name="Wu W.L."/>
            <person name="Chen Y.Y."/>
            <person name="Lin Y.F."/>
            <person name="Hsu J.L."/>
            <person name="Li C.Y."/>
            <person name="Wang Z.W."/>
            <person name="Zhao X."/>
            <person name="Zhong W.Y."/>
            <person name="Ma X.K."/>
            <person name="Ma L."/>
            <person name="Huang J."/>
            <person name="Chen G.Z."/>
            <person name="Huang M.Z."/>
            <person name="Huang L."/>
            <person name="Peng D.H."/>
            <person name="Luo Y.B."/>
            <person name="Zou S.Q."/>
            <person name="Chen S.P."/>
            <person name="Lan S."/>
            <person name="Tsai W.C."/>
            <person name="Van de Peer Y."/>
            <person name="Liu Z.J."/>
        </authorList>
    </citation>
    <scope>NUCLEOTIDE SEQUENCE [LARGE SCALE GENOMIC DNA]</scope>
    <source>
        <strain evidence="3">Lor287</strain>
    </source>
</reference>
<evidence type="ECO:0000256" key="2">
    <source>
        <dbReference type="SAM" id="SignalP"/>
    </source>
</evidence>
<accession>A0AAP0BCF7</accession>
<feature type="region of interest" description="Disordered" evidence="1">
    <location>
        <begin position="72"/>
        <end position="100"/>
    </location>
</feature>
<protein>
    <recommendedName>
        <fullName evidence="5">Secreted protein</fullName>
    </recommendedName>
</protein>
<sequence length="100" mass="10412">MANSCHTPSFSSSKFSSSALLLLLFVLRVAEFSSTVARPEAGLFAMKKARPGPLGLEGSTILKAINVLAKGRIPPSGPSKKGHASPETRRFRAPASGGFG</sequence>
<dbReference type="EMBL" id="JBBWWQ010000011">
    <property type="protein sequence ID" value="KAK8935292.1"/>
    <property type="molecule type" value="Genomic_DNA"/>
</dbReference>
<evidence type="ECO:0000313" key="3">
    <source>
        <dbReference type="EMBL" id="KAK8935292.1"/>
    </source>
</evidence>
<keyword evidence="4" id="KW-1185">Reference proteome</keyword>
<feature type="chain" id="PRO_5043041520" description="Secreted protein" evidence="2">
    <location>
        <begin position="33"/>
        <end position="100"/>
    </location>
</feature>
<gene>
    <name evidence="3" type="ORF">KSP39_PZI013772</name>
</gene>
<dbReference type="Proteomes" id="UP001418222">
    <property type="component" value="Unassembled WGS sequence"/>
</dbReference>
<evidence type="ECO:0000256" key="1">
    <source>
        <dbReference type="SAM" id="MobiDB-lite"/>
    </source>
</evidence>